<feature type="non-terminal residue" evidence="1">
    <location>
        <position position="1"/>
    </location>
</feature>
<dbReference type="EMBL" id="LAZR01008130">
    <property type="protein sequence ID" value="KKM80766.1"/>
    <property type="molecule type" value="Genomic_DNA"/>
</dbReference>
<proteinExistence type="predicted"/>
<organism evidence="1">
    <name type="scientific">marine sediment metagenome</name>
    <dbReference type="NCBI Taxonomy" id="412755"/>
    <lineage>
        <taxon>unclassified sequences</taxon>
        <taxon>metagenomes</taxon>
        <taxon>ecological metagenomes</taxon>
    </lineage>
</organism>
<comment type="caution">
    <text evidence="1">The sequence shown here is derived from an EMBL/GenBank/DDBJ whole genome shotgun (WGS) entry which is preliminary data.</text>
</comment>
<accession>A0A0F9L165</accession>
<protein>
    <submittedName>
        <fullName evidence="1">Uncharacterized protein</fullName>
    </submittedName>
</protein>
<evidence type="ECO:0000313" key="1">
    <source>
        <dbReference type="EMBL" id="KKM80766.1"/>
    </source>
</evidence>
<gene>
    <name evidence="1" type="ORF">LCGC14_1336520</name>
</gene>
<sequence length="61" mass="6098">GVQAGRAGDFGVVVGVDRAGQAAALREAGAEVVVADLAAFSLLPPPTPPARPAPLERHDGR</sequence>
<dbReference type="AlphaFoldDB" id="A0A0F9L165"/>
<reference evidence="1" key="1">
    <citation type="journal article" date="2015" name="Nature">
        <title>Complex archaea that bridge the gap between prokaryotes and eukaryotes.</title>
        <authorList>
            <person name="Spang A."/>
            <person name="Saw J.H."/>
            <person name="Jorgensen S.L."/>
            <person name="Zaremba-Niedzwiedzka K."/>
            <person name="Martijn J."/>
            <person name="Lind A.E."/>
            <person name="van Eijk R."/>
            <person name="Schleper C."/>
            <person name="Guy L."/>
            <person name="Ettema T.J."/>
        </authorList>
    </citation>
    <scope>NUCLEOTIDE SEQUENCE</scope>
</reference>
<name>A0A0F9L165_9ZZZZ</name>